<proteinExistence type="predicted"/>
<organism evidence="1 2">
    <name type="scientific">Aromatoleum evansii</name>
    <name type="common">Azoarcus evansii</name>
    <dbReference type="NCBI Taxonomy" id="59406"/>
    <lineage>
        <taxon>Bacteria</taxon>
        <taxon>Pseudomonadati</taxon>
        <taxon>Pseudomonadota</taxon>
        <taxon>Betaproteobacteria</taxon>
        <taxon>Rhodocyclales</taxon>
        <taxon>Rhodocyclaceae</taxon>
        <taxon>Aromatoleum</taxon>
    </lineage>
</organism>
<sequence>MGKTKFEQILNTALAGVDLSGSHSNKFDRLVGMLAPYWGVDPEAIGVKALAASKNYGNRVSEATRTSIRYLVLLADEEVKVQALARSLETRALKLVPTVLAVCRAGVWEGGAIFLTRDADNPFELDVRVETLNDRRFEALERSDADRIRASILTLAGSSAGTDVEAFLNARSDGRHETMLKRVTDLKNLNNRIGEAIGQRPHFLVIQVPRELVKTARRVLEEQLTNNPATYAFLVFEGEGGISVEPVWSARSALENDVVLHRVPHLPSPALERQVAWEQPEFPGIETRRDPGGDLQYRRLERVKQLGRHLPFDADANHLYEERQESSDRLAYETKALGYVRRLLTERERLVVVLTGNAGHGKTHLCRRLLEAGGANGDVMKRLCGDPTGTEDWVVEGSPLPIRIIKDLSEINPPEAASSLLREFIRQQNAHVIVCANEGRLRDVVSRDPADLKVLTDALERGLDGGETCIPEREDIHVLNLNHQAATAGEGGFFEHALDHFLNHESAWKVCKSCRASGHCPILANRNDLARSSVSSPENASRRKALRELVRLAEEGGYVLTFRETLEFVAYLVTGRLSCIDVERLHRNHELGKLNGRRILPLLFELPLNDDDAETLPLLLRLRRLDPGLVALRPIDDRIHEQLEEIGMLGAGVFGEAAREVYLKADLQHEEEHHREIVRRARREAWFTAPSDTDHGERLGLRHHHVFRSLQGEPAVGDVINAIRSLIRGLHTIQGAIGVESTSSFHLVDPAFGRSGSHAAVIARSIRIRDLDLMTESNWWRRRHAGGAPPILDSVEWIDRRLVLVENGETEKVIVALDLLAFEFVMNAGNGIVMREFHSAERRRILRTLARLAESGRDPRDDIRVLVGRGEGRLIIERDDTIFLERNA</sequence>
<gene>
    <name evidence="1" type="ORF">U5817_08140</name>
</gene>
<accession>A0ABZ1AQ63</accession>
<dbReference type="InterPro" id="IPR027417">
    <property type="entry name" value="P-loop_NTPase"/>
</dbReference>
<dbReference type="SUPFAM" id="SSF52540">
    <property type="entry name" value="P-loop containing nucleoside triphosphate hydrolases"/>
    <property type="match status" value="1"/>
</dbReference>
<evidence type="ECO:0000313" key="2">
    <source>
        <dbReference type="Proteomes" id="UP001626593"/>
    </source>
</evidence>
<dbReference type="Proteomes" id="UP001626593">
    <property type="component" value="Chromosome"/>
</dbReference>
<keyword evidence="2" id="KW-1185">Reference proteome</keyword>
<evidence type="ECO:0000313" key="1">
    <source>
        <dbReference type="EMBL" id="WRL47995.1"/>
    </source>
</evidence>
<dbReference type="RefSeq" id="WP_407280346.1">
    <property type="nucleotide sequence ID" value="NZ_CP141259.1"/>
</dbReference>
<evidence type="ECO:0008006" key="3">
    <source>
        <dbReference type="Google" id="ProtNLM"/>
    </source>
</evidence>
<protein>
    <recommendedName>
        <fullName evidence="3">Sigma-54 factor interaction domain-containing protein</fullName>
    </recommendedName>
</protein>
<dbReference type="EMBL" id="CP141259">
    <property type="protein sequence ID" value="WRL47995.1"/>
    <property type="molecule type" value="Genomic_DNA"/>
</dbReference>
<reference evidence="1 2" key="1">
    <citation type="submission" date="2023-12" db="EMBL/GenBank/DDBJ databases">
        <title>A. evansii MAY27, complete genome.</title>
        <authorList>
            <person name="Wang Y."/>
        </authorList>
    </citation>
    <scope>NUCLEOTIDE SEQUENCE [LARGE SCALE GENOMIC DNA]</scope>
    <source>
        <strain evidence="1 2">MAY27</strain>
    </source>
</reference>
<name>A0ABZ1AQ63_AROEV</name>